<organism evidence="1 2">
    <name type="scientific">Sorghum bicolor</name>
    <name type="common">Sorghum</name>
    <name type="synonym">Sorghum vulgare</name>
    <dbReference type="NCBI Taxonomy" id="4558"/>
    <lineage>
        <taxon>Eukaryota</taxon>
        <taxon>Viridiplantae</taxon>
        <taxon>Streptophyta</taxon>
        <taxon>Embryophyta</taxon>
        <taxon>Tracheophyta</taxon>
        <taxon>Spermatophyta</taxon>
        <taxon>Magnoliopsida</taxon>
        <taxon>Liliopsida</taxon>
        <taxon>Poales</taxon>
        <taxon>Poaceae</taxon>
        <taxon>PACMAD clade</taxon>
        <taxon>Panicoideae</taxon>
        <taxon>Andropogonodae</taxon>
        <taxon>Andropogoneae</taxon>
        <taxon>Sorghinae</taxon>
        <taxon>Sorghum</taxon>
    </lineage>
</organism>
<name>A0A921RUI9_SORBI</name>
<protein>
    <submittedName>
        <fullName evidence="1">Uncharacterized protein</fullName>
    </submittedName>
</protein>
<sequence>MAWRGGIHDYRRRWPTFRTRRCTSMWSPCMLTSITISRTHDMHRSISQPLLLRSYVLCLCVQGHGTAWSRALSCAGRFVVGLDISECAFVHRPPVLCFYIHQIVFDSSALSSRQ</sequence>
<reference evidence="1" key="1">
    <citation type="journal article" date="2019" name="BMC Genomics">
        <title>A new reference genome for Sorghum bicolor reveals high levels of sequence similarity between sweet and grain genotypes: implications for the genetics of sugar metabolism.</title>
        <authorList>
            <person name="Cooper E.A."/>
            <person name="Brenton Z.W."/>
            <person name="Flinn B.S."/>
            <person name="Jenkins J."/>
            <person name="Shu S."/>
            <person name="Flowers D."/>
            <person name="Luo F."/>
            <person name="Wang Y."/>
            <person name="Xia P."/>
            <person name="Barry K."/>
            <person name="Daum C."/>
            <person name="Lipzen A."/>
            <person name="Yoshinaga Y."/>
            <person name="Schmutz J."/>
            <person name="Saski C."/>
            <person name="Vermerris W."/>
            <person name="Kresovich S."/>
        </authorList>
    </citation>
    <scope>NUCLEOTIDE SEQUENCE</scope>
</reference>
<comment type="caution">
    <text evidence="1">The sequence shown here is derived from an EMBL/GenBank/DDBJ whole genome shotgun (WGS) entry which is preliminary data.</text>
</comment>
<reference evidence="1" key="2">
    <citation type="submission" date="2020-10" db="EMBL/GenBank/DDBJ databases">
        <authorList>
            <person name="Cooper E.A."/>
            <person name="Brenton Z.W."/>
            <person name="Flinn B.S."/>
            <person name="Jenkins J."/>
            <person name="Shu S."/>
            <person name="Flowers D."/>
            <person name="Luo F."/>
            <person name="Wang Y."/>
            <person name="Xia P."/>
            <person name="Barry K."/>
            <person name="Daum C."/>
            <person name="Lipzen A."/>
            <person name="Yoshinaga Y."/>
            <person name="Schmutz J."/>
            <person name="Saski C."/>
            <person name="Vermerris W."/>
            <person name="Kresovich S."/>
        </authorList>
    </citation>
    <scope>NUCLEOTIDE SEQUENCE</scope>
</reference>
<dbReference type="Proteomes" id="UP000807115">
    <property type="component" value="Chromosome 1"/>
</dbReference>
<dbReference type="EMBL" id="CM027680">
    <property type="protein sequence ID" value="KAG0546698.1"/>
    <property type="molecule type" value="Genomic_DNA"/>
</dbReference>
<evidence type="ECO:0000313" key="2">
    <source>
        <dbReference type="Proteomes" id="UP000807115"/>
    </source>
</evidence>
<accession>A0A921RUI9</accession>
<dbReference type="AlphaFoldDB" id="A0A921RUI9"/>
<proteinExistence type="predicted"/>
<evidence type="ECO:0000313" key="1">
    <source>
        <dbReference type="EMBL" id="KAG0546698.1"/>
    </source>
</evidence>
<gene>
    <name evidence="1" type="ORF">BDA96_01G016600</name>
</gene>